<dbReference type="Proteomes" id="UP000786387">
    <property type="component" value="Unassembled WGS sequence"/>
</dbReference>
<keyword evidence="2" id="KW-1185">Reference proteome</keyword>
<accession>A0ABR5YW88</accession>
<sequence length="75" mass="8968">MPDFYLPAMWPLGLQRRVADWLWAWRWRRRLRRLIALEARGQARLGSVREEVMQGARRPLQEIVACHVSRRGPFA</sequence>
<dbReference type="EMBL" id="JAAMRF010000001">
    <property type="protein sequence ID" value="MBA1272177.1"/>
    <property type="molecule type" value="Genomic_DNA"/>
</dbReference>
<comment type="caution">
    <text evidence="1">The sequence shown here is derived from an EMBL/GenBank/DDBJ whole genome shotgun (WGS) entry which is preliminary data.</text>
</comment>
<protein>
    <submittedName>
        <fullName evidence="1">Uncharacterized protein</fullName>
    </submittedName>
</protein>
<dbReference type="RefSeq" id="WP_181069016.1">
    <property type="nucleotide sequence ID" value="NZ_JAAMRF010000001.1"/>
</dbReference>
<reference evidence="1 2" key="1">
    <citation type="submission" date="2020-02" db="EMBL/GenBank/DDBJ databases">
        <title>Synteny-based analysis reveals conserved mechanism for high triclosan tolerance in Pseudomonas, as well as instances of horizontal transfer.</title>
        <authorList>
            <person name="Mcfarland A.G."/>
            <person name="Bertucci H.K."/>
            <person name="Litmann E."/>
            <person name="Shen J."/>
            <person name="Huttenhower C."/>
            <person name="Hartmann E.M."/>
        </authorList>
    </citation>
    <scope>NUCLEOTIDE SEQUENCE [LARGE SCALE GENOMIC DNA]</scope>
    <source>
        <strain evidence="1 2">115A1</strain>
    </source>
</reference>
<name>A0ABR5YW88_9GAMM</name>
<evidence type="ECO:0000313" key="2">
    <source>
        <dbReference type="Proteomes" id="UP000786387"/>
    </source>
</evidence>
<gene>
    <name evidence="1" type="ORF">G7026_02280</name>
</gene>
<organism evidence="1 2">
    <name type="scientific">Stutzerimonas azotifigens</name>
    <dbReference type="NCBI Taxonomy" id="291995"/>
    <lineage>
        <taxon>Bacteria</taxon>
        <taxon>Pseudomonadati</taxon>
        <taxon>Pseudomonadota</taxon>
        <taxon>Gammaproteobacteria</taxon>
        <taxon>Pseudomonadales</taxon>
        <taxon>Pseudomonadaceae</taxon>
        <taxon>Stutzerimonas</taxon>
    </lineage>
</organism>
<proteinExistence type="predicted"/>
<evidence type="ECO:0000313" key="1">
    <source>
        <dbReference type="EMBL" id="MBA1272177.1"/>
    </source>
</evidence>